<organism evidence="1 2">
    <name type="scientific">Photobacterium angustum (strain S14 / CCUG 15956)</name>
    <name type="common">Vibrio sp. (strain S14 / CCUG 15956)</name>
    <dbReference type="NCBI Taxonomy" id="314292"/>
    <lineage>
        <taxon>Bacteria</taxon>
        <taxon>Pseudomonadati</taxon>
        <taxon>Pseudomonadota</taxon>
        <taxon>Gammaproteobacteria</taxon>
        <taxon>Vibrionales</taxon>
        <taxon>Vibrionaceae</taxon>
        <taxon>Photobacterium</taxon>
    </lineage>
</organism>
<dbReference type="GeneID" id="61231863"/>
<evidence type="ECO:0000313" key="2">
    <source>
        <dbReference type="Proteomes" id="UP000001603"/>
    </source>
</evidence>
<proteinExistence type="predicted"/>
<protein>
    <submittedName>
        <fullName evidence="1">Uncharacterized protein</fullName>
    </submittedName>
</protein>
<dbReference type="AlphaFoldDB" id="Q1ZX36"/>
<dbReference type="EMBL" id="AAOJ01000001">
    <property type="protein sequence ID" value="EAS65524.1"/>
    <property type="molecule type" value="Genomic_DNA"/>
</dbReference>
<evidence type="ECO:0000313" key="1">
    <source>
        <dbReference type="EMBL" id="EAS65524.1"/>
    </source>
</evidence>
<reference evidence="1 2" key="1">
    <citation type="journal article" date="2009" name="Proc. Natl. Acad. Sci. U.S.A.">
        <title>The genomic basis of trophic strategy in marine bacteria.</title>
        <authorList>
            <person name="Lauro F.M."/>
            <person name="McDougald D."/>
            <person name="Thomas T."/>
            <person name="Williams T.J."/>
            <person name="Egan S."/>
            <person name="Rice S."/>
            <person name="DeMaere M.Z."/>
            <person name="Ting L."/>
            <person name="Ertan H."/>
            <person name="Johnson J."/>
            <person name="Ferriera S."/>
            <person name="Lapidus A."/>
            <person name="Anderson I."/>
            <person name="Kyrpides N."/>
            <person name="Munk A.C."/>
            <person name="Detter C."/>
            <person name="Han C.S."/>
            <person name="Brown M.V."/>
            <person name="Robb F.T."/>
            <person name="Kjelleberg S."/>
            <person name="Cavicchioli R."/>
        </authorList>
    </citation>
    <scope>NUCLEOTIDE SEQUENCE [LARGE SCALE GENOMIC DNA]</scope>
    <source>
        <strain evidence="1 2">S14</strain>
    </source>
</reference>
<sequence length="50" mass="5683">MRHLSDYQQQIDVIVQEHSGSLEQSLESLQRLLDAIADDTALTDSQLKQD</sequence>
<dbReference type="RefSeq" id="WP_005364124.1">
    <property type="nucleotide sequence ID" value="NZ_CH902599.1"/>
</dbReference>
<gene>
    <name evidence="1" type="ORF">VAS14_09444</name>
</gene>
<accession>Q1ZX36</accession>
<comment type="caution">
    <text evidence="1">The sequence shown here is derived from an EMBL/GenBank/DDBJ whole genome shotgun (WGS) entry which is preliminary data.</text>
</comment>
<name>Q1ZX36_PHOAS</name>
<dbReference type="HOGENOM" id="CLU_3120979_0_0_6"/>
<dbReference type="Proteomes" id="UP000001603">
    <property type="component" value="Unassembled WGS sequence"/>
</dbReference>